<dbReference type="InterPro" id="IPR007488">
    <property type="entry name" value="DUF535"/>
</dbReference>
<sequence>MPFRSLRNAVQKVLAMAIAPRLHWQWSRQRRLQPVLGISYKGQLISARRHRKTYLCRHWGIARRLRALYEHYARLRQLPTAWSGRLFAHQCIALCEVELKSGERLSLSLEPSEFAREGEIGLFLRDAGGERLYSLSFCLGAQHIMIGGLQGPRPSVEAGTVKWLGKEMHGLRPKNLLISALYELARCMGGLRIMGIADAAHSCSDKLRSSYDTFWQELQGVPCERHWYRLPEREQERDIAEVKSQRRSEFRRREALREAVTGDIRRAWALAGGCAGVR</sequence>
<accession>A0ABY7A116</accession>
<proteinExistence type="predicted"/>
<gene>
    <name evidence="1" type="ORF">OU419_06180</name>
</gene>
<dbReference type="PANTHER" id="PTHR38785">
    <property type="entry name" value="HOMOLOG OF VIRK"/>
    <property type="match status" value="1"/>
</dbReference>
<keyword evidence="2" id="KW-1185">Reference proteome</keyword>
<dbReference type="EMBL" id="CP113432">
    <property type="protein sequence ID" value="WAI50841.1"/>
    <property type="molecule type" value="Genomic_DNA"/>
</dbReference>
<dbReference type="RefSeq" id="WP_254471776.1">
    <property type="nucleotide sequence ID" value="NZ_CP113432.1"/>
</dbReference>
<name>A0ABY7A116_9PSED</name>
<reference evidence="1" key="1">
    <citation type="submission" date="2022-11" db="EMBL/GenBank/DDBJ databases">
        <title>Pseudomonas triclosanedens sp. nov., a triclosan degrader isolated from activated sludge.</title>
        <authorList>
            <person name="Yin Y."/>
            <person name="Lu Z."/>
        </authorList>
    </citation>
    <scope>NUCLEOTIDE SEQUENCE</scope>
    <source>
        <strain evidence="1">ZM23</strain>
    </source>
</reference>
<evidence type="ECO:0000313" key="1">
    <source>
        <dbReference type="EMBL" id="WAI50841.1"/>
    </source>
</evidence>
<dbReference type="PANTHER" id="PTHR38785:SF1">
    <property type="entry name" value="HOMOLOG OF VIRK"/>
    <property type="match status" value="1"/>
</dbReference>
<organism evidence="1 2">
    <name type="scientific">Pseudomonas triclosanedens</name>
    <dbReference type="NCBI Taxonomy" id="2961893"/>
    <lineage>
        <taxon>Bacteria</taxon>
        <taxon>Pseudomonadati</taxon>
        <taxon>Pseudomonadota</taxon>
        <taxon>Gammaproteobacteria</taxon>
        <taxon>Pseudomonadales</taxon>
        <taxon>Pseudomonadaceae</taxon>
        <taxon>Pseudomonas</taxon>
    </lineage>
</organism>
<protein>
    <submittedName>
        <fullName evidence="1">DUF535 family protein</fullName>
    </submittedName>
</protein>
<dbReference type="Pfam" id="PF04393">
    <property type="entry name" value="DUF535"/>
    <property type="match status" value="1"/>
</dbReference>
<dbReference type="Proteomes" id="UP001163624">
    <property type="component" value="Chromosome"/>
</dbReference>
<evidence type="ECO:0000313" key="2">
    <source>
        <dbReference type="Proteomes" id="UP001163624"/>
    </source>
</evidence>